<reference evidence="7" key="1">
    <citation type="submission" date="2020-02" db="EMBL/GenBank/DDBJ databases">
        <authorList>
            <person name="Meier V. D."/>
        </authorList>
    </citation>
    <scope>NUCLEOTIDE SEQUENCE</scope>
    <source>
        <strain evidence="7">AVDCRST_MAG12</strain>
    </source>
</reference>
<evidence type="ECO:0000256" key="4">
    <source>
        <dbReference type="ARBA" id="ARBA00022989"/>
    </source>
</evidence>
<feature type="transmembrane region" description="Helical" evidence="6">
    <location>
        <begin position="152"/>
        <end position="170"/>
    </location>
</feature>
<protein>
    <recommendedName>
        <fullName evidence="8">Threonine efflux protein</fullName>
    </recommendedName>
</protein>
<name>A0A6J4RB97_9ACTN</name>
<keyword evidence="2" id="KW-1003">Cell membrane</keyword>
<dbReference type="GO" id="GO:0005886">
    <property type="term" value="C:plasma membrane"/>
    <property type="evidence" value="ECO:0007669"/>
    <property type="project" value="UniProtKB-SubCell"/>
</dbReference>
<comment type="subcellular location">
    <subcellularLocation>
        <location evidence="1">Cell membrane</location>
        <topology evidence="1">Multi-pass membrane protein</topology>
    </subcellularLocation>
</comment>
<evidence type="ECO:0000256" key="2">
    <source>
        <dbReference type="ARBA" id="ARBA00022475"/>
    </source>
</evidence>
<organism evidence="7">
    <name type="scientific">uncultured Rubrobacteraceae bacterium</name>
    <dbReference type="NCBI Taxonomy" id="349277"/>
    <lineage>
        <taxon>Bacteria</taxon>
        <taxon>Bacillati</taxon>
        <taxon>Actinomycetota</taxon>
        <taxon>Rubrobacteria</taxon>
        <taxon>Rubrobacterales</taxon>
        <taxon>Rubrobacteraceae</taxon>
        <taxon>environmental samples</taxon>
    </lineage>
</organism>
<keyword evidence="5 6" id="KW-0472">Membrane</keyword>
<evidence type="ECO:0000256" key="3">
    <source>
        <dbReference type="ARBA" id="ARBA00022692"/>
    </source>
</evidence>
<dbReference type="PANTHER" id="PTHR30086:SF20">
    <property type="entry name" value="ARGININE EXPORTER PROTEIN ARGO-RELATED"/>
    <property type="match status" value="1"/>
</dbReference>
<dbReference type="PANTHER" id="PTHR30086">
    <property type="entry name" value="ARGININE EXPORTER PROTEIN ARGO"/>
    <property type="match status" value="1"/>
</dbReference>
<keyword evidence="4 6" id="KW-1133">Transmembrane helix</keyword>
<evidence type="ECO:0000313" key="7">
    <source>
        <dbReference type="EMBL" id="CAA9468142.1"/>
    </source>
</evidence>
<evidence type="ECO:0000256" key="6">
    <source>
        <dbReference type="SAM" id="Phobius"/>
    </source>
</evidence>
<evidence type="ECO:0000256" key="5">
    <source>
        <dbReference type="ARBA" id="ARBA00023136"/>
    </source>
</evidence>
<keyword evidence="3 6" id="KW-0812">Transmembrane</keyword>
<dbReference type="EMBL" id="CADCVK010000091">
    <property type="protein sequence ID" value="CAA9468142.1"/>
    <property type="molecule type" value="Genomic_DNA"/>
</dbReference>
<dbReference type="Pfam" id="PF01810">
    <property type="entry name" value="LysE"/>
    <property type="match status" value="1"/>
</dbReference>
<accession>A0A6J4RB97</accession>
<evidence type="ECO:0000256" key="1">
    <source>
        <dbReference type="ARBA" id="ARBA00004651"/>
    </source>
</evidence>
<evidence type="ECO:0008006" key="8">
    <source>
        <dbReference type="Google" id="ProtNLM"/>
    </source>
</evidence>
<proteinExistence type="predicted"/>
<dbReference type="InterPro" id="IPR001123">
    <property type="entry name" value="LeuE-type"/>
</dbReference>
<dbReference type="GO" id="GO:0015171">
    <property type="term" value="F:amino acid transmembrane transporter activity"/>
    <property type="evidence" value="ECO:0007669"/>
    <property type="project" value="TreeGrafter"/>
</dbReference>
<feature type="transmembrane region" description="Helical" evidence="6">
    <location>
        <begin position="115"/>
        <end position="140"/>
    </location>
</feature>
<sequence length="174" mass="19030">MRIEGYPRISLRVATAMRRTLRLSRTLGEPDRASLRSPEWPSGCRGSRLRQVEARPPVALALREFELLDEALDGPVAPLLGQPGSLLNPQVYLFFVSFLPQFVDPSSGGAAGQMLLLGFLFVLVNLPVDATVAWFSGGLGDLLRRRPRFSKGVRFLSGGVMVGLGLKVALTEQR</sequence>
<gene>
    <name evidence="7" type="ORF">AVDCRST_MAG12-514</name>
</gene>
<dbReference type="AlphaFoldDB" id="A0A6J4RB97"/>